<keyword evidence="3" id="KW-0732">Signal</keyword>
<dbReference type="InterPro" id="IPR045398">
    <property type="entry name" value="DUF6515"/>
</dbReference>
<dbReference type="PROSITE" id="PS51781">
    <property type="entry name" value="SH3B"/>
    <property type="match status" value="1"/>
</dbReference>
<evidence type="ECO:0000256" key="2">
    <source>
        <dbReference type="SAM" id="Phobius"/>
    </source>
</evidence>
<feature type="signal peptide" evidence="3">
    <location>
        <begin position="1"/>
        <end position="29"/>
    </location>
</feature>
<keyword evidence="6" id="KW-1185">Reference proteome</keyword>
<protein>
    <submittedName>
        <fullName evidence="5">SH3 domain-containing protein</fullName>
    </submittedName>
</protein>
<proteinExistence type="predicted"/>
<dbReference type="Pfam" id="PF20125">
    <property type="entry name" value="DUF6515"/>
    <property type="match status" value="1"/>
</dbReference>
<dbReference type="RefSeq" id="WP_004073728.1">
    <property type="nucleotide sequence ID" value="NZ_CM001488.1"/>
</dbReference>
<evidence type="ECO:0000259" key="4">
    <source>
        <dbReference type="PROSITE" id="PS51781"/>
    </source>
</evidence>
<feature type="domain" description="SH3b" evidence="4">
    <location>
        <begin position="158"/>
        <end position="222"/>
    </location>
</feature>
<evidence type="ECO:0000313" key="6">
    <source>
        <dbReference type="Proteomes" id="UP000005778"/>
    </source>
</evidence>
<evidence type="ECO:0000256" key="1">
    <source>
        <dbReference type="SAM" id="MobiDB-lite"/>
    </source>
</evidence>
<dbReference type="OrthoDB" id="5469649at2"/>
<feature type="transmembrane region" description="Helical" evidence="2">
    <location>
        <begin position="98"/>
        <end position="120"/>
    </location>
</feature>
<keyword evidence="2" id="KW-0812">Transmembrane</keyword>
<reference evidence="5 6" key="1">
    <citation type="submission" date="2011-09" db="EMBL/GenBank/DDBJ databases">
        <authorList>
            <consortium name="US DOE Joint Genome Institute (JGI-PGF)"/>
            <person name="Lucas S."/>
            <person name="Han J."/>
            <person name="Lapidus A."/>
            <person name="Cheng J.-F."/>
            <person name="Goodwin L."/>
            <person name="Pitluck S."/>
            <person name="Peters L."/>
            <person name="Land M.L."/>
            <person name="Hauser L."/>
            <person name="Orellana R."/>
            <person name="Lovley D."/>
            <person name="Woyke T.J."/>
        </authorList>
    </citation>
    <scope>NUCLEOTIDE SEQUENCE [LARGE SCALE GENOMIC DNA]</scope>
    <source>
        <strain evidence="5 6">2ac9</strain>
    </source>
</reference>
<dbReference type="Pfam" id="PF08239">
    <property type="entry name" value="SH3_3"/>
    <property type="match status" value="1"/>
</dbReference>
<evidence type="ECO:0000256" key="3">
    <source>
        <dbReference type="SAM" id="SignalP"/>
    </source>
</evidence>
<keyword evidence="2" id="KW-0472">Membrane</keyword>
<feature type="compositionally biased region" description="Basic and acidic residues" evidence="1">
    <location>
        <begin position="34"/>
        <end position="47"/>
    </location>
</feature>
<keyword evidence="2" id="KW-1133">Transmembrane helix</keyword>
<dbReference type="EMBL" id="CM001488">
    <property type="protein sequence ID" value="EIM64256.1"/>
    <property type="molecule type" value="Genomic_DNA"/>
</dbReference>
<dbReference type="Gene3D" id="2.30.30.40">
    <property type="entry name" value="SH3 Domains"/>
    <property type="match status" value="1"/>
</dbReference>
<evidence type="ECO:0000313" key="5">
    <source>
        <dbReference type="EMBL" id="EIM64256.1"/>
    </source>
</evidence>
<sequence length="227" mass="25109">MKNRYLKFSTLIMLVCFGLTTILPAAALADRDSKPGHWRGHGPEGKHGPGRKHGPAFRHVPPGGQKVRHRGDDYFFHRGRFYRHRPDGYFGVRPPLGIIAYSLPAAAVTVLIAGLTYYLYDNVYYRRVPAGYQVVQAPTQTTTIVHTPPAVPMNPADSGTQVVVMSKILNVRSGPGINHAVLTQTYMGNVLIIQGSASDWYYVRLPDNTYGWVMKAFVTMPDNGAQG</sequence>
<dbReference type="HOGENOM" id="CLU_1341449_0_0_7"/>
<dbReference type="Proteomes" id="UP000005778">
    <property type="component" value="Chromosome"/>
</dbReference>
<dbReference type="eggNOG" id="COG3103">
    <property type="taxonomic scope" value="Bacteria"/>
</dbReference>
<dbReference type="AlphaFoldDB" id="I5B443"/>
<organism evidence="5 6">
    <name type="scientific">Desulfobacter postgatei 2ac9</name>
    <dbReference type="NCBI Taxonomy" id="879212"/>
    <lineage>
        <taxon>Bacteria</taxon>
        <taxon>Pseudomonadati</taxon>
        <taxon>Thermodesulfobacteriota</taxon>
        <taxon>Desulfobacteria</taxon>
        <taxon>Desulfobacterales</taxon>
        <taxon>Desulfobacteraceae</taxon>
        <taxon>Desulfobacter</taxon>
    </lineage>
</organism>
<feature type="region of interest" description="Disordered" evidence="1">
    <location>
        <begin position="34"/>
        <end position="63"/>
    </location>
</feature>
<reference evidence="5 6" key="2">
    <citation type="submission" date="2012-02" db="EMBL/GenBank/DDBJ databases">
        <title>Improved High-Quality Draft sequence of Desulfobacter postgatei 2ac9.</title>
        <authorList>
            <consortium name="US DOE Joint Genome Institute"/>
            <person name="Lucas S."/>
            <person name="Han J."/>
            <person name="Lapidus A."/>
            <person name="Cheng J.-F."/>
            <person name="Goodwin L."/>
            <person name="Pitluck S."/>
            <person name="Peters L."/>
            <person name="Ovchinnikova G."/>
            <person name="Held B."/>
            <person name="Detter J.C."/>
            <person name="Han C."/>
            <person name="Tapia R."/>
            <person name="Land M."/>
            <person name="Hauser L."/>
            <person name="Kyrpides N."/>
            <person name="Ivanova N."/>
            <person name="Pagani I."/>
            <person name="Orellana R."/>
            <person name="Lovley D."/>
            <person name="Woyke T."/>
        </authorList>
    </citation>
    <scope>NUCLEOTIDE SEQUENCE [LARGE SCALE GENOMIC DNA]</scope>
    <source>
        <strain evidence="5 6">2ac9</strain>
    </source>
</reference>
<dbReference type="STRING" id="879212.DespoDRAFT_02399"/>
<dbReference type="InterPro" id="IPR003646">
    <property type="entry name" value="SH3-like_bac-type"/>
</dbReference>
<gene>
    <name evidence="5" type="ORF">DespoDRAFT_02399</name>
</gene>
<accession>I5B443</accession>
<feature type="chain" id="PRO_5003699576" evidence="3">
    <location>
        <begin position="30"/>
        <end position="227"/>
    </location>
</feature>
<name>I5B443_9BACT</name>